<sequence length="172" mass="19083">MRPSLPTRGYAWWEPENKRYVDRREVKASYWKNGRMSPGLLRARRQFRTPNMVAGALLLTFVAGVFYYSMAAVKQDIFDDLDEEARRRAVQDAKRSALTVEDEKRAMAVAASRATGPVSQALQVDDKTRNNGAPESSAPDASTTKTGGVLSSLTRLVWGAPSVDKEDKSKSV</sequence>
<evidence type="ECO:0000256" key="2">
    <source>
        <dbReference type="ARBA" id="ARBA00004304"/>
    </source>
</evidence>
<evidence type="ECO:0000256" key="1">
    <source>
        <dbReference type="ARBA" id="ARBA00003064"/>
    </source>
</evidence>
<evidence type="ECO:0000313" key="13">
    <source>
        <dbReference type="Proteomes" id="UP000623467"/>
    </source>
</evidence>
<evidence type="ECO:0000256" key="3">
    <source>
        <dbReference type="ARBA" id="ARBA00007035"/>
    </source>
</evidence>
<organism evidence="12 13">
    <name type="scientific">Mycena sanguinolenta</name>
    <dbReference type="NCBI Taxonomy" id="230812"/>
    <lineage>
        <taxon>Eukaryota</taxon>
        <taxon>Fungi</taxon>
        <taxon>Dikarya</taxon>
        <taxon>Basidiomycota</taxon>
        <taxon>Agaricomycotina</taxon>
        <taxon>Agaricomycetes</taxon>
        <taxon>Agaricomycetidae</taxon>
        <taxon>Agaricales</taxon>
        <taxon>Marasmiineae</taxon>
        <taxon>Mycenaceae</taxon>
        <taxon>Mycena</taxon>
    </lineage>
</organism>
<evidence type="ECO:0000256" key="10">
    <source>
        <dbReference type="SAM" id="MobiDB-lite"/>
    </source>
</evidence>
<evidence type="ECO:0000313" key="12">
    <source>
        <dbReference type="EMBL" id="KAF7335251.1"/>
    </source>
</evidence>
<comment type="function">
    <text evidence="1 9">Required for assembly of cytochrome c oxidase (complex IV).</text>
</comment>
<gene>
    <name evidence="12" type="ORF">MSAN_02335600</name>
</gene>
<keyword evidence="9" id="KW-0999">Mitochondrion inner membrane</keyword>
<feature type="transmembrane region" description="Helical" evidence="9">
    <location>
        <begin position="52"/>
        <end position="70"/>
    </location>
</feature>
<dbReference type="AlphaFoldDB" id="A0A8H6X765"/>
<dbReference type="OrthoDB" id="10018333at2759"/>
<dbReference type="Proteomes" id="UP000623467">
    <property type="component" value="Unassembled WGS sequence"/>
</dbReference>
<name>A0A8H6X765_9AGAR</name>
<evidence type="ECO:0000256" key="8">
    <source>
        <dbReference type="ARBA" id="ARBA00023136"/>
    </source>
</evidence>
<keyword evidence="13" id="KW-1185">Reference proteome</keyword>
<dbReference type="PANTHER" id="PTHR15642:SF3">
    <property type="entry name" value="CYTOCHROME C OXIDASE ASSEMBLY FACTOR 3 HOMOLOG, MITOCHONDRIAL"/>
    <property type="match status" value="1"/>
</dbReference>
<keyword evidence="6 9" id="KW-1133">Transmembrane helix</keyword>
<dbReference type="PANTHER" id="PTHR15642">
    <property type="entry name" value="CYTOCHROME C OXIDASE ASSEMBLY FACTOR 3, MITOCHONDRIAL"/>
    <property type="match status" value="1"/>
</dbReference>
<comment type="similarity">
    <text evidence="3 9">Belongs to the COA3 family.</text>
</comment>
<dbReference type="EMBL" id="JACAZH010000041">
    <property type="protein sequence ID" value="KAF7335251.1"/>
    <property type="molecule type" value="Genomic_DNA"/>
</dbReference>
<keyword evidence="7 9" id="KW-0496">Mitochondrion</keyword>
<accession>A0A8H6X765</accession>
<keyword evidence="5 9" id="KW-0812">Transmembrane</keyword>
<evidence type="ECO:0000259" key="11">
    <source>
        <dbReference type="Pfam" id="PF09813"/>
    </source>
</evidence>
<evidence type="ECO:0000256" key="4">
    <source>
        <dbReference type="ARBA" id="ARBA00011351"/>
    </source>
</evidence>
<feature type="region of interest" description="Disordered" evidence="10">
    <location>
        <begin position="110"/>
        <end position="148"/>
    </location>
</feature>
<proteinExistence type="inferred from homology"/>
<evidence type="ECO:0000256" key="6">
    <source>
        <dbReference type="ARBA" id="ARBA00022989"/>
    </source>
</evidence>
<keyword evidence="8 9" id="KW-0472">Membrane</keyword>
<dbReference type="InterPro" id="IPR018628">
    <property type="entry name" value="Coa3_CC"/>
</dbReference>
<feature type="domain" description="Cytochrome c oxidase assembly factor 3 mitochondrial coiled-coil" evidence="11">
    <location>
        <begin position="40"/>
        <end position="85"/>
    </location>
</feature>
<evidence type="ECO:0000256" key="5">
    <source>
        <dbReference type="ARBA" id="ARBA00022692"/>
    </source>
</evidence>
<protein>
    <recommendedName>
        <fullName evidence="9">Cytochrome c oxidase assembly factor 3</fullName>
    </recommendedName>
</protein>
<evidence type="ECO:0000256" key="7">
    <source>
        <dbReference type="ARBA" id="ARBA00023128"/>
    </source>
</evidence>
<comment type="subcellular location">
    <subcellularLocation>
        <location evidence="2">Mitochondrion membrane</location>
        <topology evidence="2">Single-pass membrane protein</topology>
    </subcellularLocation>
</comment>
<feature type="compositionally biased region" description="Polar residues" evidence="10">
    <location>
        <begin position="130"/>
        <end position="148"/>
    </location>
</feature>
<dbReference type="InterPro" id="IPR041752">
    <property type="entry name" value="Coa3"/>
</dbReference>
<dbReference type="GO" id="GO:0033617">
    <property type="term" value="P:mitochondrial respiratory chain complex IV assembly"/>
    <property type="evidence" value="ECO:0007669"/>
    <property type="project" value="UniProtKB-UniRule"/>
</dbReference>
<evidence type="ECO:0000256" key="9">
    <source>
        <dbReference type="RuleBase" id="RU367056"/>
    </source>
</evidence>
<comment type="caution">
    <text evidence="12">The sequence shown here is derived from an EMBL/GenBank/DDBJ whole genome shotgun (WGS) entry which is preliminary data.</text>
</comment>
<dbReference type="Pfam" id="PF09813">
    <property type="entry name" value="Coa3_cc"/>
    <property type="match status" value="1"/>
</dbReference>
<reference evidence="12" key="1">
    <citation type="submission" date="2020-05" db="EMBL/GenBank/DDBJ databases">
        <title>Mycena genomes resolve the evolution of fungal bioluminescence.</title>
        <authorList>
            <person name="Tsai I.J."/>
        </authorList>
    </citation>
    <scope>NUCLEOTIDE SEQUENCE</scope>
    <source>
        <strain evidence="12">160909Yilan</strain>
    </source>
</reference>
<comment type="subunit">
    <text evidence="4 9">Component of 250-400 kDa complexes called cytochrome oxidase assembly intermediates or COA complexes.</text>
</comment>
<dbReference type="GO" id="GO:0005743">
    <property type="term" value="C:mitochondrial inner membrane"/>
    <property type="evidence" value="ECO:0007669"/>
    <property type="project" value="UniProtKB-UniRule"/>
</dbReference>